<dbReference type="Pfam" id="PF01743">
    <property type="entry name" value="PolyA_pol"/>
    <property type="match status" value="1"/>
</dbReference>
<reference evidence="12 13" key="1">
    <citation type="submission" date="2017-09" db="EMBL/GenBank/DDBJ databases">
        <title>Depth-based differentiation of microbial function through sediment-hosted aquifers and enrichment of novel symbionts in the deep terrestrial subsurface.</title>
        <authorList>
            <person name="Probst A.J."/>
            <person name="Ladd B."/>
            <person name="Jarett J.K."/>
            <person name="Geller-Mcgrath D.E."/>
            <person name="Sieber C.M."/>
            <person name="Emerson J.B."/>
            <person name="Anantharaman K."/>
            <person name="Thomas B.C."/>
            <person name="Malmstrom R."/>
            <person name="Stieglmeier M."/>
            <person name="Klingl A."/>
            <person name="Woyke T."/>
            <person name="Ryan C.M."/>
            <person name="Banfield J.F."/>
        </authorList>
    </citation>
    <scope>NUCLEOTIDE SEQUENCE [LARGE SCALE GENOMIC DNA]</scope>
    <source>
        <strain evidence="12">CG11_big_fil_rev_8_21_14_0_20_38_23</strain>
    </source>
</reference>
<dbReference type="Proteomes" id="UP000228867">
    <property type="component" value="Unassembled WGS sequence"/>
</dbReference>
<dbReference type="GO" id="GO:0000166">
    <property type="term" value="F:nucleotide binding"/>
    <property type="evidence" value="ECO:0007669"/>
    <property type="project" value="UniProtKB-KW"/>
</dbReference>
<comment type="caution">
    <text evidence="12">The sequence shown here is derived from an EMBL/GenBank/DDBJ whole genome shotgun (WGS) entry which is preliminary data.</text>
</comment>
<dbReference type="GO" id="GO:0016779">
    <property type="term" value="F:nucleotidyltransferase activity"/>
    <property type="evidence" value="ECO:0007669"/>
    <property type="project" value="UniProtKB-KW"/>
</dbReference>
<dbReference type="InterPro" id="IPR003607">
    <property type="entry name" value="HD/PDEase_dom"/>
</dbReference>
<organism evidence="12 13">
    <name type="scientific">Candidatus Jorgensenbacteria bacterium CG11_big_fil_rev_8_21_14_0_20_38_23</name>
    <dbReference type="NCBI Taxonomy" id="1974594"/>
    <lineage>
        <taxon>Bacteria</taxon>
        <taxon>Candidatus Joergenseniibacteriota</taxon>
    </lineage>
</organism>
<dbReference type="EMBL" id="PCWR01000033">
    <property type="protein sequence ID" value="PIR07374.1"/>
    <property type="molecule type" value="Genomic_DNA"/>
</dbReference>
<evidence type="ECO:0000256" key="10">
    <source>
        <dbReference type="SAM" id="MobiDB-lite"/>
    </source>
</evidence>
<keyword evidence="2 9" id="KW-0808">Transferase</keyword>
<dbReference type="InterPro" id="IPR006675">
    <property type="entry name" value="HDIG_dom"/>
</dbReference>
<dbReference type="Gene3D" id="3.30.460.10">
    <property type="entry name" value="Beta Polymerase, domain 2"/>
    <property type="match status" value="1"/>
</dbReference>
<dbReference type="GO" id="GO:0008033">
    <property type="term" value="P:tRNA processing"/>
    <property type="evidence" value="ECO:0007669"/>
    <property type="project" value="UniProtKB-KW"/>
</dbReference>
<dbReference type="SUPFAM" id="SSF81891">
    <property type="entry name" value="Poly A polymerase C-terminal region-like"/>
    <property type="match status" value="1"/>
</dbReference>
<feature type="domain" description="HD" evidence="11">
    <location>
        <begin position="291"/>
        <end position="411"/>
    </location>
</feature>
<dbReference type="Pfam" id="PF12627">
    <property type="entry name" value="PolyA_pol_RNAbd"/>
    <property type="match status" value="1"/>
</dbReference>
<evidence type="ECO:0000256" key="5">
    <source>
        <dbReference type="ARBA" id="ARBA00022723"/>
    </source>
</evidence>
<dbReference type="InterPro" id="IPR002646">
    <property type="entry name" value="PolA_pol_head_dom"/>
</dbReference>
<dbReference type="Gene3D" id="1.10.3090.10">
    <property type="entry name" value="cca-adding enzyme, domain 2"/>
    <property type="match status" value="1"/>
</dbReference>
<comment type="cofactor">
    <cofactor evidence="1">
        <name>Mg(2+)</name>
        <dbReference type="ChEBI" id="CHEBI:18420"/>
    </cofactor>
</comment>
<proteinExistence type="inferred from homology"/>
<dbReference type="Pfam" id="PF01966">
    <property type="entry name" value="HD"/>
    <property type="match status" value="1"/>
</dbReference>
<evidence type="ECO:0000259" key="11">
    <source>
        <dbReference type="PROSITE" id="PS51831"/>
    </source>
</evidence>
<feature type="region of interest" description="Disordered" evidence="10">
    <location>
        <begin position="76"/>
        <end position="100"/>
    </location>
</feature>
<evidence type="ECO:0000313" key="12">
    <source>
        <dbReference type="EMBL" id="PIR07374.1"/>
    </source>
</evidence>
<dbReference type="CDD" id="cd05398">
    <property type="entry name" value="NT_ClassII-CCAase"/>
    <property type="match status" value="1"/>
</dbReference>
<keyword evidence="8 9" id="KW-0694">RNA-binding</keyword>
<dbReference type="GO" id="GO:0003723">
    <property type="term" value="F:RNA binding"/>
    <property type="evidence" value="ECO:0007669"/>
    <property type="project" value="UniProtKB-KW"/>
</dbReference>
<protein>
    <recommendedName>
        <fullName evidence="11">HD domain-containing protein</fullName>
    </recommendedName>
</protein>
<dbReference type="CDD" id="cd00077">
    <property type="entry name" value="HDc"/>
    <property type="match status" value="1"/>
</dbReference>
<dbReference type="PANTHER" id="PTHR47545">
    <property type="entry name" value="MULTIFUNCTIONAL CCA PROTEIN"/>
    <property type="match status" value="1"/>
</dbReference>
<evidence type="ECO:0000256" key="8">
    <source>
        <dbReference type="ARBA" id="ARBA00022884"/>
    </source>
</evidence>
<dbReference type="GO" id="GO:0046872">
    <property type="term" value="F:metal ion binding"/>
    <property type="evidence" value="ECO:0007669"/>
    <property type="project" value="UniProtKB-KW"/>
</dbReference>
<dbReference type="InterPro" id="IPR050124">
    <property type="entry name" value="tRNA_CCA-adding_enzyme"/>
</dbReference>
<dbReference type="AlphaFoldDB" id="A0A2H0NET0"/>
<evidence type="ECO:0000256" key="9">
    <source>
        <dbReference type="RuleBase" id="RU003953"/>
    </source>
</evidence>
<evidence type="ECO:0000256" key="6">
    <source>
        <dbReference type="ARBA" id="ARBA00022741"/>
    </source>
</evidence>
<dbReference type="InterPro" id="IPR043519">
    <property type="entry name" value="NT_sf"/>
</dbReference>
<evidence type="ECO:0000256" key="2">
    <source>
        <dbReference type="ARBA" id="ARBA00022679"/>
    </source>
</evidence>
<comment type="similarity">
    <text evidence="9">Belongs to the tRNA nucleotidyltransferase/poly(A) polymerase family.</text>
</comment>
<dbReference type="InterPro" id="IPR032828">
    <property type="entry name" value="PolyA_RNA-bd"/>
</dbReference>
<evidence type="ECO:0000256" key="1">
    <source>
        <dbReference type="ARBA" id="ARBA00001946"/>
    </source>
</evidence>
<evidence type="ECO:0000256" key="3">
    <source>
        <dbReference type="ARBA" id="ARBA00022694"/>
    </source>
</evidence>
<keyword evidence="7" id="KW-0460">Magnesium</keyword>
<dbReference type="SUPFAM" id="SSF81301">
    <property type="entry name" value="Nucleotidyltransferase"/>
    <property type="match status" value="1"/>
</dbReference>
<feature type="compositionally biased region" description="Polar residues" evidence="10">
    <location>
        <begin position="76"/>
        <end position="86"/>
    </location>
</feature>
<gene>
    <name evidence="12" type="ORF">COV54_01370</name>
</gene>
<evidence type="ECO:0000313" key="13">
    <source>
        <dbReference type="Proteomes" id="UP000228867"/>
    </source>
</evidence>
<dbReference type="Gene3D" id="1.10.246.80">
    <property type="match status" value="1"/>
</dbReference>
<keyword evidence="6" id="KW-0547">Nucleotide-binding</keyword>
<dbReference type="NCBIfam" id="TIGR00277">
    <property type="entry name" value="HDIG"/>
    <property type="match status" value="1"/>
</dbReference>
<keyword evidence="3" id="KW-0819">tRNA processing</keyword>
<keyword evidence="4" id="KW-0548">Nucleotidyltransferase</keyword>
<evidence type="ECO:0000256" key="7">
    <source>
        <dbReference type="ARBA" id="ARBA00022842"/>
    </source>
</evidence>
<accession>A0A2H0NET0</accession>
<keyword evidence="5" id="KW-0479">Metal-binding</keyword>
<dbReference type="PROSITE" id="PS51257">
    <property type="entry name" value="PROKAR_LIPOPROTEIN"/>
    <property type="match status" value="1"/>
</dbReference>
<dbReference type="InterPro" id="IPR006674">
    <property type="entry name" value="HD_domain"/>
</dbReference>
<sequence>MEAKIPKEVKEIAKILIKHHYQAYLVGGCVRDILIGREPKDWDVATSARPEEIQNLFPDSIYENQFGTVLVKATRGTTQTGTQNDAENFPRKSASSPRESALNVVEVTTLRLEGKYTDKRHPDEIKFAKTIEEDLARRDFAINALAAEIQFGEVRPPKIDDNIGRSNLQNIKIIDPFNGQKDLENKIIRSVGNPEERFNEDALRLIRAVRFAVELNFHIEEKTAEAVKKHARLLEVIAKERIRDELEKIIMTPAAAQGIRLLEDLGLLQYIIPELSEGKGISQNKHHIYEVFDHNVRALDYATKKNYSLIIRLAALLHDVGKPRTKQGEGPDSTFYNHEIVGARMTVKILDRLHFPKEIIEKVVHLVRYHLFYYNVGEVTEAGVRRFLARVGPENVDDLIKIREADRIGSGVPKAVPYKLRHLLFMIEKVKRDPISPRMLKVNGNDIMEILKISPGPKIGWILNILLEEVLDDPQKNNKDYLIKRVEHLGTFSDEELKNTSLRARQIKEEFESGIEEEMKKKYYVK</sequence>
<dbReference type="PROSITE" id="PS51831">
    <property type="entry name" value="HD"/>
    <property type="match status" value="1"/>
</dbReference>
<evidence type="ECO:0000256" key="4">
    <source>
        <dbReference type="ARBA" id="ARBA00022695"/>
    </source>
</evidence>
<name>A0A2H0NET0_9BACT</name>